<comment type="caution">
    <text evidence="3">The sequence shown here is derived from an EMBL/GenBank/DDBJ whole genome shotgun (WGS) entry which is preliminary data.</text>
</comment>
<dbReference type="Pfam" id="PF13408">
    <property type="entry name" value="Zn_ribbon_recom"/>
    <property type="match status" value="1"/>
</dbReference>
<evidence type="ECO:0000313" key="3">
    <source>
        <dbReference type="EMBL" id="OAF04424.1"/>
    </source>
</evidence>
<dbReference type="Gene3D" id="3.40.50.1390">
    <property type="entry name" value="Resolvase, N-terminal catalytic domain"/>
    <property type="match status" value="1"/>
</dbReference>
<gene>
    <name evidence="3" type="ORF">AYJ54_24005</name>
</gene>
<evidence type="ECO:0000313" key="4">
    <source>
        <dbReference type="Proteomes" id="UP000076959"/>
    </source>
</evidence>
<protein>
    <submittedName>
        <fullName evidence="3">Resolvase</fullName>
    </submittedName>
</protein>
<dbReference type="GO" id="GO:0000150">
    <property type="term" value="F:DNA strand exchange activity"/>
    <property type="evidence" value="ECO:0007669"/>
    <property type="project" value="InterPro"/>
</dbReference>
<dbReference type="PROSITE" id="PS51736">
    <property type="entry name" value="RECOMBINASES_3"/>
    <property type="match status" value="1"/>
</dbReference>
<accession>A0A176YDQ6</accession>
<dbReference type="GO" id="GO:0003677">
    <property type="term" value="F:DNA binding"/>
    <property type="evidence" value="ECO:0007669"/>
    <property type="project" value="InterPro"/>
</dbReference>
<sequence length="689" mass="78138">MGSELVKPDHLDRKAVVYVRQSTPHQVINNQESLKLQYALSQRARELGWREVDIDVIDSDLGQSGAAAAHRKGFKDLVARVTLGEVGLILSMDVTRLARNCSDWYPLLDVCGHRRCLIADRDGIYDPGTPNGRLLLGLKGTISELELHTIKSRMTAGLLARAERGDLALQLPAGLVRDPSGVVTKDPNLEVQGRLLLLFETFLKVRTAAQVMRAFVGRGLALPRRDRHGDLRWQPATVSAVTAILKNPAYAGAFVYGRTWQKPSQIPGERPQKAPRRGTDWRIVVREKYPTYIDWETFEKIQAMLRDNRAEYQHIKSRGIPRDGAALLHGITYCGECGHKMAVRYKGGSQYVCNYLKIQRGAPECQNLRAAPIDAQVAAAFLEAVAPAEIDALSKARKTHLQFERALCYAEEQQVERLRYQAALAERQFNRADPDNRLVTGELERRWEAALSELRRAEEALTQRKMPKANEPLGVPHDVRAKVIALGNRLPALWENPATRRDHRKALLRCLIEKVVMRRCARDKAEVRIVWRGGATTELLVTLPVNAVAALPRHREMVERICTLTREGMHDDEIARILTQEGHHSPWEADKVLPITVQRIRLKRRLKVQHRQTRWPAVADHLTVTQLATRLGIPTKWIYVQLKRGSILTLREPSGRFLFPDNATSLQAIRSLRHHRVAKIDLREDHHEK</sequence>
<organism evidence="3 4">
    <name type="scientific">Bradyrhizobium centrolobii</name>
    <dbReference type="NCBI Taxonomy" id="1505087"/>
    <lineage>
        <taxon>Bacteria</taxon>
        <taxon>Pseudomonadati</taxon>
        <taxon>Pseudomonadota</taxon>
        <taxon>Alphaproteobacteria</taxon>
        <taxon>Hyphomicrobiales</taxon>
        <taxon>Nitrobacteraceae</taxon>
        <taxon>Bradyrhizobium</taxon>
    </lineage>
</organism>
<dbReference type="InterPro" id="IPR011109">
    <property type="entry name" value="DNA_bind_recombinase_dom"/>
</dbReference>
<name>A0A176YDQ6_9BRAD</name>
<dbReference type="InterPro" id="IPR025827">
    <property type="entry name" value="Zn_ribbon_recom_dom"/>
</dbReference>
<dbReference type="Gene3D" id="3.90.1750.20">
    <property type="entry name" value="Putative Large Serine Recombinase, Chain B, Domain 2"/>
    <property type="match status" value="1"/>
</dbReference>
<dbReference type="EMBL" id="LUUB01000085">
    <property type="protein sequence ID" value="OAF04424.1"/>
    <property type="molecule type" value="Genomic_DNA"/>
</dbReference>
<dbReference type="InterPro" id="IPR036162">
    <property type="entry name" value="Resolvase-like_N_sf"/>
</dbReference>
<dbReference type="Pfam" id="PF00239">
    <property type="entry name" value="Resolvase"/>
    <property type="match status" value="1"/>
</dbReference>
<reference evidence="3 4" key="1">
    <citation type="submission" date="2016-03" db="EMBL/GenBank/DDBJ databases">
        <title>Draft Genome Sequence of the Strain BR 10245 (Bradyrhizobium sp.) isolated from nodules of Centrolobium paraense.</title>
        <authorList>
            <person name="Simoes-Araujo J.L.Sr."/>
            <person name="Barauna A.C."/>
            <person name="Silva K."/>
            <person name="Zilli J.E."/>
        </authorList>
    </citation>
    <scope>NUCLEOTIDE SEQUENCE [LARGE SCALE GENOMIC DNA]</scope>
    <source>
        <strain evidence="3 4">BR 10245</strain>
    </source>
</reference>
<evidence type="ECO:0000259" key="1">
    <source>
        <dbReference type="PROSITE" id="PS51736"/>
    </source>
</evidence>
<proteinExistence type="predicted"/>
<dbReference type="RefSeq" id="WP_063705249.1">
    <property type="nucleotide sequence ID" value="NZ_LUUB01000085.1"/>
</dbReference>
<feature type="domain" description="Resolvase/invertase-type recombinase catalytic" evidence="1">
    <location>
        <begin position="14"/>
        <end position="165"/>
    </location>
</feature>
<dbReference type="SMART" id="SM00857">
    <property type="entry name" value="Resolvase"/>
    <property type="match status" value="1"/>
</dbReference>
<dbReference type="OrthoDB" id="7475655at2"/>
<dbReference type="InterPro" id="IPR050639">
    <property type="entry name" value="SSR_resolvase"/>
</dbReference>
<dbReference type="AlphaFoldDB" id="A0A176YDQ6"/>
<dbReference type="InterPro" id="IPR038109">
    <property type="entry name" value="DNA_bind_recomb_sf"/>
</dbReference>
<dbReference type="PANTHER" id="PTHR30461">
    <property type="entry name" value="DNA-INVERTASE FROM LAMBDOID PROPHAGE"/>
    <property type="match status" value="1"/>
</dbReference>
<dbReference type="CDD" id="cd00338">
    <property type="entry name" value="Ser_Recombinase"/>
    <property type="match status" value="1"/>
</dbReference>
<evidence type="ECO:0000259" key="2">
    <source>
        <dbReference type="PROSITE" id="PS51737"/>
    </source>
</evidence>
<dbReference type="InterPro" id="IPR006119">
    <property type="entry name" value="Resolv_N"/>
</dbReference>
<dbReference type="Proteomes" id="UP000076959">
    <property type="component" value="Unassembled WGS sequence"/>
</dbReference>
<dbReference type="SUPFAM" id="SSF53041">
    <property type="entry name" value="Resolvase-like"/>
    <property type="match status" value="1"/>
</dbReference>
<feature type="domain" description="Recombinase" evidence="2">
    <location>
        <begin position="172"/>
        <end position="311"/>
    </location>
</feature>
<dbReference type="PROSITE" id="PS51737">
    <property type="entry name" value="RECOMBINASE_DNA_BIND"/>
    <property type="match status" value="1"/>
</dbReference>
<keyword evidence="4" id="KW-1185">Reference proteome</keyword>
<dbReference type="Pfam" id="PF07508">
    <property type="entry name" value="Recombinase"/>
    <property type="match status" value="1"/>
</dbReference>
<dbReference type="PANTHER" id="PTHR30461:SF23">
    <property type="entry name" value="DNA RECOMBINASE-RELATED"/>
    <property type="match status" value="1"/>
</dbReference>
<dbReference type="STRING" id="1505087.AYJ54_24005"/>